<dbReference type="RefSeq" id="WP_379481484.1">
    <property type="nucleotide sequence ID" value="NZ_JBHLTL010000006.1"/>
</dbReference>
<proteinExistence type="predicted"/>
<accession>A0ABV6PJL9</accession>
<feature type="region of interest" description="Disordered" evidence="1">
    <location>
        <begin position="28"/>
        <end position="47"/>
    </location>
</feature>
<dbReference type="EMBL" id="JBHLTL010000006">
    <property type="protein sequence ID" value="MFC0590031.1"/>
    <property type="molecule type" value="Genomic_DNA"/>
</dbReference>
<evidence type="ECO:0000256" key="1">
    <source>
        <dbReference type="SAM" id="MobiDB-lite"/>
    </source>
</evidence>
<keyword evidence="3" id="KW-1185">Reference proteome</keyword>
<organism evidence="2 3">
    <name type="scientific">Novosphingobium aquiterrae</name>
    <dbReference type="NCBI Taxonomy" id="624388"/>
    <lineage>
        <taxon>Bacteria</taxon>
        <taxon>Pseudomonadati</taxon>
        <taxon>Pseudomonadota</taxon>
        <taxon>Alphaproteobacteria</taxon>
        <taxon>Sphingomonadales</taxon>
        <taxon>Sphingomonadaceae</taxon>
        <taxon>Novosphingobium</taxon>
    </lineage>
</organism>
<name>A0ABV6PJL9_9SPHN</name>
<protein>
    <submittedName>
        <fullName evidence="2">Uncharacterized protein</fullName>
    </submittedName>
</protein>
<reference evidence="2 3" key="1">
    <citation type="submission" date="2024-09" db="EMBL/GenBank/DDBJ databases">
        <authorList>
            <person name="Sun Q."/>
            <person name="Mori K."/>
        </authorList>
    </citation>
    <scope>NUCLEOTIDE SEQUENCE [LARGE SCALE GENOMIC DNA]</scope>
    <source>
        <strain evidence="2 3">NCAIM B.02537</strain>
    </source>
</reference>
<comment type="caution">
    <text evidence="2">The sequence shown here is derived from an EMBL/GenBank/DDBJ whole genome shotgun (WGS) entry which is preliminary data.</text>
</comment>
<evidence type="ECO:0000313" key="2">
    <source>
        <dbReference type="EMBL" id="MFC0590031.1"/>
    </source>
</evidence>
<evidence type="ECO:0000313" key="3">
    <source>
        <dbReference type="Proteomes" id="UP001589943"/>
    </source>
</evidence>
<dbReference type="Proteomes" id="UP001589943">
    <property type="component" value="Unassembled WGS sequence"/>
</dbReference>
<sequence length="47" mass="5241">MIDIFALSVSHAVLLFALWRLVQDGTLDREGPEEAPRAARKPEPPRA</sequence>
<gene>
    <name evidence="2" type="ORF">ACFFF7_11450</name>
</gene>